<dbReference type="Pfam" id="PF13439">
    <property type="entry name" value="Glyco_transf_4"/>
    <property type="match status" value="1"/>
</dbReference>
<name>A0AB34JIJ2_PRYPA</name>
<dbReference type="InterPro" id="IPR050194">
    <property type="entry name" value="Glycosyltransferase_grp1"/>
</dbReference>
<dbReference type="InterPro" id="IPR001296">
    <property type="entry name" value="Glyco_trans_1"/>
</dbReference>
<dbReference type="EMBL" id="JBGBPQ010000007">
    <property type="protein sequence ID" value="KAL1521729.1"/>
    <property type="molecule type" value="Genomic_DNA"/>
</dbReference>
<dbReference type="Proteomes" id="UP001515480">
    <property type="component" value="Unassembled WGS sequence"/>
</dbReference>
<dbReference type="PANTHER" id="PTHR45947">
    <property type="entry name" value="SULFOQUINOVOSYL TRANSFERASE SQD2"/>
    <property type="match status" value="1"/>
</dbReference>
<reference evidence="4 5" key="1">
    <citation type="journal article" date="2024" name="Science">
        <title>Giant polyketide synthase enzymes in the biosynthesis of giant marine polyether toxins.</title>
        <authorList>
            <person name="Fallon T.R."/>
            <person name="Shende V.V."/>
            <person name="Wierzbicki I.H."/>
            <person name="Pendleton A.L."/>
            <person name="Watervoot N.F."/>
            <person name="Auber R.P."/>
            <person name="Gonzalez D.J."/>
            <person name="Wisecaver J.H."/>
            <person name="Moore B.S."/>
        </authorList>
    </citation>
    <scope>NUCLEOTIDE SEQUENCE [LARGE SCALE GENOMIC DNA]</scope>
    <source>
        <strain evidence="4 5">12B1</strain>
    </source>
</reference>
<evidence type="ECO:0008006" key="6">
    <source>
        <dbReference type="Google" id="ProtNLM"/>
    </source>
</evidence>
<accession>A0AB34JIJ2</accession>
<dbReference type="SUPFAM" id="SSF53756">
    <property type="entry name" value="UDP-Glycosyltransferase/glycogen phosphorylase"/>
    <property type="match status" value="1"/>
</dbReference>
<dbReference type="GO" id="GO:0016757">
    <property type="term" value="F:glycosyltransferase activity"/>
    <property type="evidence" value="ECO:0007669"/>
    <property type="project" value="UniProtKB-KW"/>
</dbReference>
<dbReference type="PANTHER" id="PTHR45947:SF3">
    <property type="entry name" value="SULFOQUINOVOSYL TRANSFERASE SQD2"/>
    <property type="match status" value="1"/>
</dbReference>
<sequence>MIFVQVGVNEVKMQSTHPFLVALIFAPAHGLRLSMRAPSDSRLGPQGVTARMPDLAELASNPDAAIPPLAQRPGRKVALLVEPTPFTHVSGYSNRFKEMLRYLQAGGDTVEVVTPDDTPDRPADFLGIPITYVRGFRLFLYKQVQLTLDIGSQALKRLKRFEPTIIHAVTPGFFVLPAIIYSRILNVPLVISYHTHLPAYAERYIAVPVLREISVAVANWIVPTVLNFADLALATSPQLKAQLQELGCKNIEVWRKGIDTNVFTPAFNEDNLEMRTRLTGGVPDAPLLLYVGRLGAEKNIGMIRGVLDNIPEARFAIVGCGPAEEELRKVFEGTPTVFMGLMQGEELSRAYAGADVFVMPSESETLGFVVLESMASQVPAVCAKAGGLVNLIRDGDTGLFFEPGDVDDFIEKVKLLLKDSKLRRSMGEAAREETLNWDWRAATSVLRNYQYTLAEKRHAERQERWNSMMSRLNPFHNSAPAAAAPTLAFNSTMS</sequence>
<organism evidence="4 5">
    <name type="scientific">Prymnesium parvum</name>
    <name type="common">Toxic golden alga</name>
    <dbReference type="NCBI Taxonomy" id="97485"/>
    <lineage>
        <taxon>Eukaryota</taxon>
        <taxon>Haptista</taxon>
        <taxon>Haptophyta</taxon>
        <taxon>Prymnesiophyceae</taxon>
        <taxon>Prymnesiales</taxon>
        <taxon>Prymnesiaceae</taxon>
        <taxon>Prymnesium</taxon>
    </lineage>
</organism>
<gene>
    <name evidence="4" type="ORF">AB1Y20_021384</name>
</gene>
<keyword evidence="1" id="KW-0328">Glycosyltransferase</keyword>
<dbReference type="Pfam" id="PF00534">
    <property type="entry name" value="Glycos_transf_1"/>
    <property type="match status" value="1"/>
</dbReference>
<evidence type="ECO:0000313" key="4">
    <source>
        <dbReference type="EMBL" id="KAL1521729.1"/>
    </source>
</evidence>
<evidence type="ECO:0000259" key="3">
    <source>
        <dbReference type="Pfam" id="PF13439"/>
    </source>
</evidence>
<dbReference type="InterPro" id="IPR028098">
    <property type="entry name" value="Glyco_trans_4-like_N"/>
</dbReference>
<protein>
    <recommendedName>
        <fullName evidence="6">Glycosyltransferase subfamily 4-like N-terminal domain-containing protein</fullName>
    </recommendedName>
</protein>
<evidence type="ECO:0000259" key="2">
    <source>
        <dbReference type="Pfam" id="PF00534"/>
    </source>
</evidence>
<dbReference type="Gene3D" id="3.40.50.2000">
    <property type="entry name" value="Glycogen Phosphorylase B"/>
    <property type="match status" value="2"/>
</dbReference>
<feature type="domain" description="Glycosyl transferase family 1" evidence="2">
    <location>
        <begin position="284"/>
        <end position="432"/>
    </location>
</feature>
<proteinExistence type="predicted"/>
<keyword evidence="1" id="KW-0808">Transferase</keyword>
<comment type="caution">
    <text evidence="4">The sequence shown here is derived from an EMBL/GenBank/DDBJ whole genome shotgun (WGS) entry which is preliminary data.</text>
</comment>
<evidence type="ECO:0000256" key="1">
    <source>
        <dbReference type="ARBA" id="ARBA00022676"/>
    </source>
</evidence>
<evidence type="ECO:0000313" key="5">
    <source>
        <dbReference type="Proteomes" id="UP001515480"/>
    </source>
</evidence>
<dbReference type="AlphaFoldDB" id="A0AB34JIJ2"/>
<feature type="domain" description="Glycosyltransferase subfamily 4-like N-terminal" evidence="3">
    <location>
        <begin position="90"/>
        <end position="261"/>
    </location>
</feature>
<keyword evidence="5" id="KW-1185">Reference proteome</keyword>
<dbReference type="CDD" id="cd03814">
    <property type="entry name" value="GT4-like"/>
    <property type="match status" value="1"/>
</dbReference>